<evidence type="ECO:0000256" key="5">
    <source>
        <dbReference type="ARBA" id="ARBA00022826"/>
    </source>
</evidence>
<reference evidence="13 14" key="1">
    <citation type="journal article" date="2022" name="Gigascience">
        <title>A chromosome-level genome assembly and annotation of the desert horned lizard, Phrynosoma platyrhinos, provides insight into chromosomal rearrangements among reptiles.</title>
        <authorList>
            <person name="Koochekian N."/>
            <person name="Ascanio A."/>
            <person name="Farleigh K."/>
            <person name="Card D.C."/>
            <person name="Schield D.R."/>
            <person name="Castoe T.A."/>
            <person name="Jezkova T."/>
        </authorList>
    </citation>
    <scope>NUCLEOTIDE SEQUENCE [LARGE SCALE GENOMIC DNA]</scope>
    <source>
        <strain evidence="13">NK-2021</strain>
    </source>
</reference>
<dbReference type="Proteomes" id="UP000826234">
    <property type="component" value="Unassembled WGS sequence"/>
</dbReference>
<dbReference type="PANTHER" id="PTHR10027">
    <property type="entry name" value="CALCIUM-ACTIVATED POTASSIUM CHANNEL ALPHA CHAIN"/>
    <property type="match status" value="1"/>
</dbReference>
<evidence type="ECO:0000256" key="10">
    <source>
        <dbReference type="ARBA" id="ARBA00023303"/>
    </source>
</evidence>
<keyword evidence="8" id="KW-0406">Ion transport</keyword>
<sequence>MVMSHLRDHIVVCVLGDPTSTPIGLRNFVMPLRASNFSLKELKEIVFLGSLEYLQREWESIQNFPKLYVLKGTALSCSDLKSVNIKQCCMCAIISAYARGGPGDQTLVDTKSILATLNIRSMQIKLTTSTLSTIENQSASSKSKKKKKGKGKHEKGKDKEVVGGETLNQSQHFTYKRIPVITELSWKILETTGNLAVFDVPDSLKRFLSLEHNHTNLLSYLEKLMQPCCLHVTELLFLFVFYYLTEIASNAQFFQQIGADEFDYMDYSETMSRGAIFSDSFLDSLLCTTYHNHHVLALLQTLVTGGTSPELEEFLAEETQLSGSSTNVIPPDLRNRCKLSLLPLTDNKVSIEGLVVYFGDVFTSALAKFGILCFAIYRLKREPNPYELRKV</sequence>
<evidence type="ECO:0000256" key="8">
    <source>
        <dbReference type="ARBA" id="ARBA00023065"/>
    </source>
</evidence>
<evidence type="ECO:0000256" key="9">
    <source>
        <dbReference type="ARBA" id="ARBA00023136"/>
    </source>
</evidence>
<evidence type="ECO:0000256" key="7">
    <source>
        <dbReference type="ARBA" id="ARBA00022989"/>
    </source>
</evidence>
<evidence type="ECO:0000256" key="1">
    <source>
        <dbReference type="ARBA" id="ARBA00004141"/>
    </source>
</evidence>
<evidence type="ECO:0000313" key="13">
    <source>
        <dbReference type="EMBL" id="KAH0623189.1"/>
    </source>
</evidence>
<feature type="compositionally biased region" description="Basic residues" evidence="11">
    <location>
        <begin position="142"/>
        <end position="154"/>
    </location>
</feature>
<dbReference type="PANTHER" id="PTHR10027:SF23">
    <property type="entry name" value="POTASSIUM CHANNEL SUBFAMILY U MEMBER 1"/>
    <property type="match status" value="1"/>
</dbReference>
<keyword evidence="6" id="KW-0630">Potassium</keyword>
<dbReference type="Pfam" id="PF22614">
    <property type="entry name" value="Slo-like_RCK"/>
    <property type="match status" value="1"/>
</dbReference>
<dbReference type="PROSITE" id="PS51201">
    <property type="entry name" value="RCK_N"/>
    <property type="match status" value="1"/>
</dbReference>
<feature type="domain" description="RCK N-terminal" evidence="12">
    <location>
        <begin position="7"/>
        <end position="161"/>
    </location>
</feature>
<keyword evidence="10" id="KW-0407">Ion channel</keyword>
<name>A0ABQ7T0E6_PHRPL</name>
<keyword evidence="4" id="KW-0812">Transmembrane</keyword>
<keyword evidence="7" id="KW-1133">Transmembrane helix</keyword>
<evidence type="ECO:0000256" key="2">
    <source>
        <dbReference type="ARBA" id="ARBA00022448"/>
    </source>
</evidence>
<dbReference type="InterPro" id="IPR048735">
    <property type="entry name" value="Slowpoke-like_C"/>
</dbReference>
<keyword evidence="3" id="KW-0633">Potassium transport</keyword>
<keyword evidence="5" id="KW-0631">Potassium channel</keyword>
<comment type="subcellular location">
    <subcellularLocation>
        <location evidence="1">Membrane</location>
        <topology evidence="1">Multi-pass membrane protein</topology>
    </subcellularLocation>
</comment>
<evidence type="ECO:0000256" key="4">
    <source>
        <dbReference type="ARBA" id="ARBA00022692"/>
    </source>
</evidence>
<keyword evidence="14" id="KW-1185">Reference proteome</keyword>
<evidence type="ECO:0000259" key="12">
    <source>
        <dbReference type="PROSITE" id="PS51201"/>
    </source>
</evidence>
<accession>A0ABQ7T0E6</accession>
<proteinExistence type="predicted"/>
<protein>
    <recommendedName>
        <fullName evidence="12">RCK N-terminal domain-containing protein</fullName>
    </recommendedName>
</protein>
<dbReference type="InterPro" id="IPR003148">
    <property type="entry name" value="RCK_N"/>
</dbReference>
<dbReference type="Gene3D" id="3.40.50.720">
    <property type="entry name" value="NAD(P)-binding Rossmann-like Domain"/>
    <property type="match status" value="1"/>
</dbReference>
<keyword evidence="2" id="KW-0813">Transport</keyword>
<organism evidence="13 14">
    <name type="scientific">Phrynosoma platyrhinos</name>
    <name type="common">Desert horned lizard</name>
    <dbReference type="NCBI Taxonomy" id="52577"/>
    <lineage>
        <taxon>Eukaryota</taxon>
        <taxon>Metazoa</taxon>
        <taxon>Chordata</taxon>
        <taxon>Craniata</taxon>
        <taxon>Vertebrata</taxon>
        <taxon>Euteleostomi</taxon>
        <taxon>Lepidosauria</taxon>
        <taxon>Squamata</taxon>
        <taxon>Bifurcata</taxon>
        <taxon>Unidentata</taxon>
        <taxon>Episquamata</taxon>
        <taxon>Toxicofera</taxon>
        <taxon>Iguania</taxon>
        <taxon>Phrynosomatidae</taxon>
        <taxon>Phrynosomatinae</taxon>
        <taxon>Phrynosoma</taxon>
    </lineage>
</organism>
<evidence type="ECO:0000256" key="11">
    <source>
        <dbReference type="SAM" id="MobiDB-lite"/>
    </source>
</evidence>
<feature type="region of interest" description="Disordered" evidence="11">
    <location>
        <begin position="137"/>
        <end position="161"/>
    </location>
</feature>
<keyword evidence="9" id="KW-0472">Membrane</keyword>
<evidence type="ECO:0000256" key="3">
    <source>
        <dbReference type="ARBA" id="ARBA00022538"/>
    </source>
</evidence>
<evidence type="ECO:0000313" key="14">
    <source>
        <dbReference type="Proteomes" id="UP000826234"/>
    </source>
</evidence>
<evidence type="ECO:0000256" key="6">
    <source>
        <dbReference type="ARBA" id="ARBA00022958"/>
    </source>
</evidence>
<comment type="caution">
    <text evidence="13">The sequence shown here is derived from an EMBL/GenBank/DDBJ whole genome shotgun (WGS) entry which is preliminary data.</text>
</comment>
<dbReference type="Pfam" id="PF21014">
    <property type="entry name" value="Slowpoke_C"/>
    <property type="match status" value="1"/>
</dbReference>
<gene>
    <name evidence="13" type="ORF">JD844_031239</name>
</gene>
<dbReference type="InterPro" id="IPR047871">
    <property type="entry name" value="K_chnl_Slo-like"/>
</dbReference>
<dbReference type="EMBL" id="JAIPUX010003283">
    <property type="protein sequence ID" value="KAH0623189.1"/>
    <property type="molecule type" value="Genomic_DNA"/>
</dbReference>